<dbReference type="Gene3D" id="3.40.50.720">
    <property type="entry name" value="NAD(P)-binding Rossmann-like Domain"/>
    <property type="match status" value="1"/>
</dbReference>
<dbReference type="SUPFAM" id="SSF51735">
    <property type="entry name" value="NAD(P)-binding Rossmann-fold domains"/>
    <property type="match status" value="1"/>
</dbReference>
<dbReference type="Gene3D" id="3.30.1490.20">
    <property type="entry name" value="ATP-grasp fold, A domain"/>
    <property type="match status" value="1"/>
</dbReference>
<feature type="domain" description="ATP-grasp" evidence="2">
    <location>
        <begin position="495"/>
        <end position="577"/>
    </location>
</feature>
<evidence type="ECO:0000313" key="3">
    <source>
        <dbReference type="EMBL" id="TCP56464.1"/>
    </source>
</evidence>
<keyword evidence="4" id="KW-1185">Reference proteome</keyword>
<proteinExistence type="predicted"/>
<dbReference type="InterPro" id="IPR011761">
    <property type="entry name" value="ATP-grasp"/>
</dbReference>
<dbReference type="EMBL" id="SLXQ01000001">
    <property type="protein sequence ID" value="TCP56464.1"/>
    <property type="molecule type" value="Genomic_DNA"/>
</dbReference>
<dbReference type="InterPro" id="IPR003781">
    <property type="entry name" value="CoA-bd"/>
</dbReference>
<comment type="caution">
    <text evidence="3">The sequence shown here is derived from an EMBL/GenBank/DDBJ whole genome shotgun (WGS) entry which is preliminary data.</text>
</comment>
<dbReference type="Pfam" id="PF13607">
    <property type="entry name" value="Succ_CoA_lig"/>
    <property type="match status" value="1"/>
</dbReference>
<dbReference type="Gene3D" id="3.30.470.20">
    <property type="entry name" value="ATP-grasp fold, B domain"/>
    <property type="match status" value="1"/>
</dbReference>
<dbReference type="PANTHER" id="PTHR42793:SF4">
    <property type="entry name" value="BLL6376 PROTEIN"/>
    <property type="match status" value="1"/>
</dbReference>
<dbReference type="InterPro" id="IPR016102">
    <property type="entry name" value="Succinyl-CoA_synth-like"/>
</dbReference>
<keyword evidence="1" id="KW-0067">ATP-binding</keyword>
<dbReference type="OrthoDB" id="190266at2"/>
<dbReference type="GO" id="GO:0046872">
    <property type="term" value="F:metal ion binding"/>
    <property type="evidence" value="ECO:0007669"/>
    <property type="project" value="InterPro"/>
</dbReference>
<dbReference type="PROSITE" id="PS50975">
    <property type="entry name" value="ATP_GRASP"/>
    <property type="match status" value="1"/>
</dbReference>
<dbReference type="Gene3D" id="3.40.50.261">
    <property type="entry name" value="Succinyl-CoA synthetase domains"/>
    <property type="match status" value="2"/>
</dbReference>
<accession>A0A4R2R3M3</accession>
<sequence>MLVTRIEADVESTQSPSKLRRLLAPRTIATFGGAAAAEVIRQSRDIGYLGEIWPVHPRRNQIEDLGCYSSVAELPDAPDAAFIAVPKESVVPVVAELNSRGAGGAVCYTAGFAEHGEDGARLQRELRAAAGDMPVIGPNCIGVLNYLDGAALWPDQHGGNRVDRGVAILTQSGNIAQNLTMQRRSLPIAHVITAGNAAVTGIPELIEALLADPRVTAIGLHLEGIADVGAFASAALAAIRQGVPIVALKTGSSELGARTSLGHTSSLAGSDVLWDALFARLGIARVHEVSTFLETLKFLHVHGGLTGSRITTASCSGGEAALIADVAERYGAELPELPEPVTERLTEVLGPRVHVANPLDYHTFIWGDLDAQRACFAALFDAGVDAQLLILDFPDQARCDPANWEKTLTAFQQAREGAGMAACVVSSLPEGIPDQVREWLITEGIAPMQGMADAIRAITSAALIGKAQRGAAELRAPDPRPELAEGCSFDERAAKVALAEYGVPVPAGLVVRDREQAVHAAEELGYPVVAKALSADLAHKSEAGGVHIGLSSADAVRAAVTSMSGLGQRFLVERMVPDAVAELIVGVHRDPQFGLALTVGSGGVLVELLRDTATVLLPATRAELHAALTSLRCWPMLAGYRGRPAGDVAAVLDAIEAIAEYARTADVIELDVNPLLVRPEGSGAIAVDVLLNKAPDETRVAS</sequence>
<reference evidence="3 4" key="1">
    <citation type="submission" date="2019-03" db="EMBL/GenBank/DDBJ databases">
        <title>Genomic Encyclopedia of Type Strains, Phase IV (KMG-IV): sequencing the most valuable type-strain genomes for metagenomic binning, comparative biology and taxonomic classification.</title>
        <authorList>
            <person name="Goeker M."/>
        </authorList>
    </citation>
    <scope>NUCLEOTIDE SEQUENCE [LARGE SCALE GENOMIC DNA]</scope>
    <source>
        <strain evidence="3 4">DSM 45765</strain>
    </source>
</reference>
<dbReference type="InterPro" id="IPR013815">
    <property type="entry name" value="ATP_grasp_subdomain_1"/>
</dbReference>
<dbReference type="Pfam" id="PF13380">
    <property type="entry name" value="CoA_binding_2"/>
    <property type="match status" value="1"/>
</dbReference>
<dbReference type="GO" id="GO:0005524">
    <property type="term" value="F:ATP binding"/>
    <property type="evidence" value="ECO:0007669"/>
    <property type="project" value="UniProtKB-UniRule"/>
</dbReference>
<dbReference type="SUPFAM" id="SSF56059">
    <property type="entry name" value="Glutathione synthetase ATP-binding domain-like"/>
    <property type="match status" value="1"/>
</dbReference>
<dbReference type="AlphaFoldDB" id="A0A4R2R3M3"/>
<dbReference type="InterPro" id="IPR032875">
    <property type="entry name" value="Succ_CoA_lig_flav_dom"/>
</dbReference>
<dbReference type="Proteomes" id="UP000294911">
    <property type="component" value="Unassembled WGS sequence"/>
</dbReference>
<evidence type="ECO:0000256" key="1">
    <source>
        <dbReference type="PROSITE-ProRule" id="PRU00409"/>
    </source>
</evidence>
<evidence type="ECO:0000313" key="4">
    <source>
        <dbReference type="Proteomes" id="UP000294911"/>
    </source>
</evidence>
<gene>
    <name evidence="3" type="ORF">EV191_101407</name>
</gene>
<protein>
    <submittedName>
        <fullName evidence="3">Acetyl-CoA synthetase</fullName>
    </submittedName>
</protein>
<organism evidence="3 4">
    <name type="scientific">Tamaricihabitans halophyticus</name>
    <dbReference type="NCBI Taxonomy" id="1262583"/>
    <lineage>
        <taxon>Bacteria</taxon>
        <taxon>Bacillati</taxon>
        <taxon>Actinomycetota</taxon>
        <taxon>Actinomycetes</taxon>
        <taxon>Pseudonocardiales</taxon>
        <taxon>Pseudonocardiaceae</taxon>
        <taxon>Tamaricihabitans</taxon>
    </lineage>
</organism>
<dbReference type="SMART" id="SM00881">
    <property type="entry name" value="CoA_binding"/>
    <property type="match status" value="1"/>
</dbReference>
<dbReference type="Pfam" id="PF13549">
    <property type="entry name" value="ATP-grasp_5"/>
    <property type="match status" value="1"/>
</dbReference>
<keyword evidence="1" id="KW-0547">Nucleotide-binding</keyword>
<dbReference type="PANTHER" id="PTHR42793">
    <property type="entry name" value="COA BINDING DOMAIN CONTAINING PROTEIN"/>
    <property type="match status" value="1"/>
</dbReference>
<dbReference type="SUPFAM" id="SSF52210">
    <property type="entry name" value="Succinyl-CoA synthetase domains"/>
    <property type="match status" value="2"/>
</dbReference>
<evidence type="ECO:0000259" key="2">
    <source>
        <dbReference type="PROSITE" id="PS50975"/>
    </source>
</evidence>
<dbReference type="InterPro" id="IPR036291">
    <property type="entry name" value="NAD(P)-bd_dom_sf"/>
</dbReference>
<name>A0A4R2R3M3_9PSEU</name>